<accession>A0A1F4UCW8</accession>
<dbReference type="AlphaFoldDB" id="A0A1F4UCW8"/>
<dbReference type="Proteomes" id="UP000177025">
    <property type="component" value="Unassembled WGS sequence"/>
</dbReference>
<name>A0A1F4UCW8_UNCW3</name>
<reference evidence="1 2" key="1">
    <citation type="journal article" date="2016" name="Nat. Commun.">
        <title>Thousands of microbial genomes shed light on interconnected biogeochemical processes in an aquifer system.</title>
        <authorList>
            <person name="Anantharaman K."/>
            <person name="Brown C.T."/>
            <person name="Hug L.A."/>
            <person name="Sharon I."/>
            <person name="Castelle C.J."/>
            <person name="Probst A.J."/>
            <person name="Thomas B.C."/>
            <person name="Singh A."/>
            <person name="Wilkins M.J."/>
            <person name="Karaoz U."/>
            <person name="Brodie E.L."/>
            <person name="Williams K.H."/>
            <person name="Hubbard S.S."/>
            <person name="Banfield J.F."/>
        </authorList>
    </citation>
    <scope>NUCLEOTIDE SEQUENCE [LARGE SCALE GENOMIC DNA]</scope>
</reference>
<proteinExistence type="predicted"/>
<sequence length="242" mass="27106">MKRLLISSVLFLSASFSSRFELDTESGAMLVSYSDIQIPKSTGTLISFTDELTTDPAWFIRGRFTYFINNRHSLSVLVAPLTLKASGSVDRDVVFEGVTFPSNAELRTVYKFNSYRLSYQYYWPLGERLKLGLGATAKIRDAAISIEDSSRFSEKTDLGFVPIIRFSTWWNFAGPFSLLLEGDALAAPQGRAEDISVTLQVRISNPITFKAGYRVLEGGSDVEAVYSFTWVNYLLTGLVFEF</sequence>
<evidence type="ECO:0000313" key="2">
    <source>
        <dbReference type="Proteomes" id="UP000177025"/>
    </source>
</evidence>
<evidence type="ECO:0000313" key="1">
    <source>
        <dbReference type="EMBL" id="OGC42784.1"/>
    </source>
</evidence>
<dbReference type="EMBL" id="MEUM01000050">
    <property type="protein sequence ID" value="OGC42784.1"/>
    <property type="molecule type" value="Genomic_DNA"/>
</dbReference>
<protein>
    <recommendedName>
        <fullName evidence="3">Outer membrane protein beta-barrel domain-containing protein</fullName>
    </recommendedName>
</protein>
<comment type="caution">
    <text evidence="1">The sequence shown here is derived from an EMBL/GenBank/DDBJ whole genome shotgun (WGS) entry which is preliminary data.</text>
</comment>
<gene>
    <name evidence="1" type="ORF">A2Y85_07105</name>
</gene>
<organism evidence="1 2">
    <name type="scientific">candidate division WOR-3 bacterium RBG_13_43_14</name>
    <dbReference type="NCBI Taxonomy" id="1802590"/>
    <lineage>
        <taxon>Bacteria</taxon>
        <taxon>Bacteria division WOR-3</taxon>
    </lineage>
</organism>
<evidence type="ECO:0008006" key="3">
    <source>
        <dbReference type="Google" id="ProtNLM"/>
    </source>
</evidence>